<sequence>MIFLTGFPSMNRCTFSLANAARSTSSRLRIRRHGDVTAQLALDLYHQHQGDFVSLRRLQKLLEFLHCSAPRHG</sequence>
<protein>
    <submittedName>
        <fullName evidence="1">Uncharacterized protein</fullName>
    </submittedName>
</protein>
<organism evidence="1">
    <name type="scientific">Candidatus Kentrum sp. LFY</name>
    <dbReference type="NCBI Taxonomy" id="2126342"/>
    <lineage>
        <taxon>Bacteria</taxon>
        <taxon>Pseudomonadati</taxon>
        <taxon>Pseudomonadota</taxon>
        <taxon>Gammaproteobacteria</taxon>
        <taxon>Candidatus Kentrum</taxon>
    </lineage>
</organism>
<name>A0A450U7F1_9GAMM</name>
<dbReference type="EMBL" id="CAADFF010000007">
    <property type="protein sequence ID" value="VFJ87689.1"/>
    <property type="molecule type" value="Genomic_DNA"/>
</dbReference>
<evidence type="ECO:0000313" key="1">
    <source>
        <dbReference type="EMBL" id="VFJ87689.1"/>
    </source>
</evidence>
<reference evidence="1" key="1">
    <citation type="submission" date="2019-02" db="EMBL/GenBank/DDBJ databases">
        <authorList>
            <person name="Gruber-Vodicka R. H."/>
            <person name="Seah K. B. B."/>
        </authorList>
    </citation>
    <scope>NUCLEOTIDE SEQUENCE</scope>
    <source>
        <strain evidence="1">BECK_M7</strain>
    </source>
</reference>
<accession>A0A450U7F1</accession>
<gene>
    <name evidence="1" type="ORF">BECKLFY1418B_GA0070995_100765</name>
</gene>
<proteinExistence type="predicted"/>
<dbReference type="AlphaFoldDB" id="A0A450U7F1"/>